<evidence type="ECO:0000313" key="2">
    <source>
        <dbReference type="EMBL" id="QIA63297.1"/>
    </source>
</evidence>
<name>A0A7Z2T2X0_9VIBR</name>
<evidence type="ECO:0000256" key="1">
    <source>
        <dbReference type="SAM" id="SignalP"/>
    </source>
</evidence>
<keyword evidence="3" id="KW-1185">Reference proteome</keyword>
<evidence type="ECO:0000313" key="3">
    <source>
        <dbReference type="Proteomes" id="UP000464262"/>
    </source>
</evidence>
<sequence>MKWITIILTALSLQIASSAHSKEIDLTQFDQPFLLGDWYLLNPDPTNSEEDFIAVKLSLDSTYNFTIDIQKKDFSVDHWEGFYHASEDTIILGSNSSDPQIYEYDLNHNALQLNGVIFRKALSNELAGSWSSHQLRGDDMAASDIHQMELTLRPDFVFDFKVINDAGLERAHQGVYITEGEQLILLYKDGEQSTRYTLDSDELTLKGEDGSTFAVLSRNQITNQR</sequence>
<organism evidence="2 3">
    <name type="scientific">Vibrio astriarenae</name>
    <dbReference type="NCBI Taxonomy" id="1481923"/>
    <lineage>
        <taxon>Bacteria</taxon>
        <taxon>Pseudomonadati</taxon>
        <taxon>Pseudomonadota</taxon>
        <taxon>Gammaproteobacteria</taxon>
        <taxon>Vibrionales</taxon>
        <taxon>Vibrionaceae</taxon>
        <taxon>Vibrio</taxon>
    </lineage>
</organism>
<gene>
    <name evidence="2" type="ORF">GT360_07100</name>
</gene>
<dbReference type="EMBL" id="CP047475">
    <property type="protein sequence ID" value="QIA63297.1"/>
    <property type="molecule type" value="Genomic_DNA"/>
</dbReference>
<dbReference type="AlphaFoldDB" id="A0A7Z2T2X0"/>
<feature type="signal peptide" evidence="1">
    <location>
        <begin position="1"/>
        <end position="21"/>
    </location>
</feature>
<evidence type="ECO:0008006" key="4">
    <source>
        <dbReference type="Google" id="ProtNLM"/>
    </source>
</evidence>
<feature type="chain" id="PRO_5030867036" description="WD40 repeat protein" evidence="1">
    <location>
        <begin position="22"/>
        <end position="225"/>
    </location>
</feature>
<reference evidence="2 3" key="1">
    <citation type="submission" date="2020-01" db="EMBL/GenBank/DDBJ databases">
        <title>Whole genome and functional gene identification of agarase of Vibrio HN897.</title>
        <authorList>
            <person name="Liu Y."/>
            <person name="Zhao Z."/>
        </authorList>
    </citation>
    <scope>NUCLEOTIDE SEQUENCE [LARGE SCALE GENOMIC DNA]</scope>
    <source>
        <strain evidence="2 3">HN897</strain>
    </source>
</reference>
<dbReference type="KEGG" id="vas:GT360_07100"/>
<accession>A0A7Z2T2X0</accession>
<protein>
    <recommendedName>
        <fullName evidence="4">WD40 repeat protein</fullName>
    </recommendedName>
</protein>
<proteinExistence type="predicted"/>
<dbReference type="RefSeq" id="WP_164648199.1">
    <property type="nucleotide sequence ID" value="NZ_CP047475.1"/>
</dbReference>
<keyword evidence="1" id="KW-0732">Signal</keyword>
<dbReference type="Proteomes" id="UP000464262">
    <property type="component" value="Chromosome 1"/>
</dbReference>